<evidence type="ECO:0000256" key="3">
    <source>
        <dbReference type="ARBA" id="ARBA00022723"/>
    </source>
</evidence>
<keyword evidence="8" id="KW-0472">Membrane</keyword>
<evidence type="ECO:0000256" key="7">
    <source>
        <dbReference type="RuleBase" id="RU000461"/>
    </source>
</evidence>
<keyword evidence="4 7" id="KW-0560">Oxidoreductase</keyword>
<evidence type="ECO:0000313" key="9">
    <source>
        <dbReference type="EMBL" id="WEW55599.1"/>
    </source>
</evidence>
<name>A0AAF0DBU5_9EURO</name>
<sequence>MAGNFIYAISNSSRQDVLPYTLALGIVIIVAISLFVRAHDPLRSIPGPFWAKWSPFWLVYYARSGSMHRQMIATHNKYGKLVRTGPNEVSTANPEALKTIYGAGGNFRKSDWYSVWQGHRKWDLFGERNESIHRAQRKLVSQIYSLSNMKKLEPYVDNAVALFLTKMSEMKTQEINMSKWIQLFAFDVIGEVTFSKRFGFMDAGEDDGAFTLIDKSLRCAAWVGYVPWVYWTNLRLSPIIGSHLAVTARQGSLLTFAAKAIAERKQRGSDHPDILGQLFDVQREKPEMDDISITSMVASNIFAGSDSTALSISSLLYHVVRNPRCKRRLVDEVDITAKAHNTNHGDIFSLEMANNMPYLQACMWEALRCHPAVGMNLGRVVPPQGVELDGQYLPGGTVVGANAWVIHQDKETFGEDADKFRPERWMEEADRVSQMRRAFFTFGGGSRFCIGKNIGWLEMSKFVPTLFHDFDLELANPNQKLTELAW</sequence>
<evidence type="ECO:0000256" key="5">
    <source>
        <dbReference type="ARBA" id="ARBA00023004"/>
    </source>
</evidence>
<feature type="binding site" description="axial binding residue" evidence="6">
    <location>
        <position position="449"/>
    </location>
    <ligand>
        <name>heme</name>
        <dbReference type="ChEBI" id="CHEBI:30413"/>
    </ligand>
    <ligandPart>
        <name>Fe</name>
        <dbReference type="ChEBI" id="CHEBI:18248"/>
    </ligandPart>
</feature>
<dbReference type="AlphaFoldDB" id="A0AAF0DBU5"/>
<dbReference type="PRINTS" id="PR00385">
    <property type="entry name" value="P450"/>
</dbReference>
<keyword evidence="5 6" id="KW-0408">Iron</keyword>
<dbReference type="InterPro" id="IPR050121">
    <property type="entry name" value="Cytochrome_P450_monoxygenase"/>
</dbReference>
<keyword evidence="6 7" id="KW-0349">Heme</keyword>
<dbReference type="Gene3D" id="1.10.630.10">
    <property type="entry name" value="Cytochrome P450"/>
    <property type="match status" value="1"/>
</dbReference>
<keyword evidence="8" id="KW-0812">Transmembrane</keyword>
<evidence type="ECO:0000256" key="1">
    <source>
        <dbReference type="ARBA" id="ARBA00001971"/>
    </source>
</evidence>
<dbReference type="GO" id="GO:0016705">
    <property type="term" value="F:oxidoreductase activity, acting on paired donors, with incorporation or reduction of molecular oxygen"/>
    <property type="evidence" value="ECO:0007669"/>
    <property type="project" value="InterPro"/>
</dbReference>
<dbReference type="InterPro" id="IPR017972">
    <property type="entry name" value="Cyt_P450_CS"/>
</dbReference>
<evidence type="ECO:0000313" key="10">
    <source>
        <dbReference type="Proteomes" id="UP001219355"/>
    </source>
</evidence>
<dbReference type="PANTHER" id="PTHR24305">
    <property type="entry name" value="CYTOCHROME P450"/>
    <property type="match status" value="1"/>
</dbReference>
<protein>
    <recommendedName>
        <fullName evidence="11">Pisatin demethylase</fullName>
    </recommendedName>
</protein>
<proteinExistence type="inferred from homology"/>
<dbReference type="EMBL" id="CP120627">
    <property type="protein sequence ID" value="WEW55599.1"/>
    <property type="molecule type" value="Genomic_DNA"/>
</dbReference>
<comment type="similarity">
    <text evidence="2 7">Belongs to the cytochrome P450 family.</text>
</comment>
<evidence type="ECO:0000256" key="2">
    <source>
        <dbReference type="ARBA" id="ARBA00010617"/>
    </source>
</evidence>
<dbReference type="InterPro" id="IPR036396">
    <property type="entry name" value="Cyt_P450_sf"/>
</dbReference>
<dbReference type="CDD" id="cd11060">
    <property type="entry name" value="CYP57A1-like"/>
    <property type="match status" value="1"/>
</dbReference>
<dbReference type="Pfam" id="PF00067">
    <property type="entry name" value="p450"/>
    <property type="match status" value="1"/>
</dbReference>
<reference evidence="9" key="1">
    <citation type="submission" date="2023-03" db="EMBL/GenBank/DDBJ databases">
        <title>Emydomyces testavorans Genome Sequence.</title>
        <authorList>
            <person name="Hoyer L."/>
        </authorList>
    </citation>
    <scope>NUCLEOTIDE SEQUENCE</scope>
    <source>
        <strain evidence="9">16-2883</strain>
    </source>
</reference>
<dbReference type="GO" id="GO:0005506">
    <property type="term" value="F:iron ion binding"/>
    <property type="evidence" value="ECO:0007669"/>
    <property type="project" value="InterPro"/>
</dbReference>
<evidence type="ECO:0008006" key="11">
    <source>
        <dbReference type="Google" id="ProtNLM"/>
    </source>
</evidence>
<comment type="cofactor">
    <cofactor evidence="1 6">
        <name>heme</name>
        <dbReference type="ChEBI" id="CHEBI:30413"/>
    </cofactor>
</comment>
<gene>
    <name evidence="9" type="ORF">PRK78_001030</name>
</gene>
<dbReference type="PRINTS" id="PR00463">
    <property type="entry name" value="EP450I"/>
</dbReference>
<evidence type="ECO:0000256" key="6">
    <source>
        <dbReference type="PIRSR" id="PIRSR602401-1"/>
    </source>
</evidence>
<keyword evidence="7" id="KW-0503">Monooxygenase</keyword>
<keyword evidence="8" id="KW-1133">Transmembrane helix</keyword>
<dbReference type="InterPro" id="IPR002401">
    <property type="entry name" value="Cyt_P450_E_grp-I"/>
</dbReference>
<organism evidence="9 10">
    <name type="scientific">Emydomyces testavorans</name>
    <dbReference type="NCBI Taxonomy" id="2070801"/>
    <lineage>
        <taxon>Eukaryota</taxon>
        <taxon>Fungi</taxon>
        <taxon>Dikarya</taxon>
        <taxon>Ascomycota</taxon>
        <taxon>Pezizomycotina</taxon>
        <taxon>Eurotiomycetes</taxon>
        <taxon>Eurotiomycetidae</taxon>
        <taxon>Onygenales</taxon>
        <taxon>Nannizziopsiaceae</taxon>
        <taxon>Emydomyces</taxon>
    </lineage>
</organism>
<dbReference type="PANTHER" id="PTHR24305:SF232">
    <property type="entry name" value="P450, PUTATIVE (EUROFUNG)-RELATED"/>
    <property type="match status" value="1"/>
</dbReference>
<dbReference type="GO" id="GO:0004497">
    <property type="term" value="F:monooxygenase activity"/>
    <property type="evidence" value="ECO:0007669"/>
    <property type="project" value="UniProtKB-KW"/>
</dbReference>
<evidence type="ECO:0000256" key="4">
    <source>
        <dbReference type="ARBA" id="ARBA00023002"/>
    </source>
</evidence>
<dbReference type="GO" id="GO:0020037">
    <property type="term" value="F:heme binding"/>
    <property type="evidence" value="ECO:0007669"/>
    <property type="project" value="InterPro"/>
</dbReference>
<keyword evidence="3 6" id="KW-0479">Metal-binding</keyword>
<evidence type="ECO:0000256" key="8">
    <source>
        <dbReference type="SAM" id="Phobius"/>
    </source>
</evidence>
<dbReference type="Proteomes" id="UP001219355">
    <property type="component" value="Chromosome 1"/>
</dbReference>
<accession>A0AAF0DBU5</accession>
<dbReference type="InterPro" id="IPR001128">
    <property type="entry name" value="Cyt_P450"/>
</dbReference>
<dbReference type="SUPFAM" id="SSF48264">
    <property type="entry name" value="Cytochrome P450"/>
    <property type="match status" value="1"/>
</dbReference>
<keyword evidence="10" id="KW-1185">Reference proteome</keyword>
<dbReference type="PROSITE" id="PS00086">
    <property type="entry name" value="CYTOCHROME_P450"/>
    <property type="match status" value="1"/>
</dbReference>
<feature type="transmembrane region" description="Helical" evidence="8">
    <location>
        <begin position="17"/>
        <end position="36"/>
    </location>
</feature>